<dbReference type="GO" id="GO:0005524">
    <property type="term" value="F:ATP binding"/>
    <property type="evidence" value="ECO:0007669"/>
    <property type="project" value="UniProtKB-KW"/>
</dbReference>
<dbReference type="GO" id="GO:0000162">
    <property type="term" value="P:L-tryptophan biosynthetic process"/>
    <property type="evidence" value="ECO:0007669"/>
    <property type="project" value="UniProtKB-UniRule"/>
</dbReference>
<dbReference type="GO" id="GO:0016887">
    <property type="term" value="F:ATP hydrolysis activity"/>
    <property type="evidence" value="ECO:0007669"/>
    <property type="project" value="InterPro"/>
</dbReference>
<dbReference type="Pfam" id="PF00005">
    <property type="entry name" value="ABC_tran"/>
    <property type="match status" value="2"/>
</dbReference>
<dbReference type="SMART" id="SM00382">
    <property type="entry name" value="AAA"/>
    <property type="match status" value="2"/>
</dbReference>
<sequence>MNAPLLILDRVHVSFLPSAQALRIIALDSLSWTLHKGQHWAIIGPNGAGKSTLLRVIRGEQRPDQIPPQTQPLQSPEHTGQTDHTGYTGHAGSVTWLLDGTPETTPLAVRRRIACVTSGIQEHYVRQQWRLSGEDLLLTGWFDSPLLYETPTQPQRYAAQDLARALDVQHLLDMHLPAMSQGQLRKMLVARALIGSPDILVLDEMCEGLDPASRAGVLETTDRAAALGTTVLFATHRLEELPACITHGMLLTCGRIAVQGSVADVTQAMEQKHRESLCPRSPQAAPSSVLPPPFPDSSSASSDRTCRTGHTDRTGHIGRISRTTPAEPLIDIADATVFINRVPVLHNITWSILPGQNWAVCGPNGAGKSTLLRLLLGDTRQAWGGTVRWFGQETPEMHSLRRRIGYVSDRLQATYGHDAYHGTLLDLTGEELVWSGFSASVGLWEWQHITPEQKQAAAAWMHHMGLADHAAQRIRDMSYGRLRRFMLCRAVAPSPDLLVLDEPCSGLDPAARDHFLATLRGLVQSGMQVVYVSHYTSELIPEISHILRLESGHVTFCGPRGHDLPGGSDAGSSATAQGNAHLSVTDISTGTSSGTCSGAESEPAPLLTPGTPFRGLIQIAGIHDMDEATMLIRSGVHALGYPLRLPVNTPDCTEQAAADMARALSGNNGSTTAIPVCICYLNTADAIAAFCRQLHMSRVQLHGPVSPDELERLRHMAPHLFIIKSLVLHPDGGNLPELERTLAQAAPHVDAFITDTRNPATGADGATGMVHNWQASARLVRLSPRPVILAGGLTPDNVAQAIRTVRPAGVDAHTGVEGPDGRKAPRLVQRFVSQAKKAFTEIHASTL</sequence>
<dbReference type="PROSITE" id="PS00211">
    <property type="entry name" value="ABC_TRANSPORTER_1"/>
    <property type="match status" value="1"/>
</dbReference>
<evidence type="ECO:0000256" key="5">
    <source>
        <dbReference type="ARBA" id="ARBA00022840"/>
    </source>
</evidence>
<comment type="similarity">
    <text evidence="8">Belongs to the TrpF family.</text>
</comment>
<dbReference type="InterPro" id="IPR013785">
    <property type="entry name" value="Aldolase_TIM"/>
</dbReference>
<keyword evidence="2 8" id="KW-0028">Amino-acid biosynthesis</keyword>
<dbReference type="SUPFAM" id="SSF51366">
    <property type="entry name" value="Ribulose-phoshate binding barrel"/>
    <property type="match status" value="1"/>
</dbReference>
<evidence type="ECO:0000256" key="7">
    <source>
        <dbReference type="ARBA" id="ARBA00023235"/>
    </source>
</evidence>
<dbReference type="UniPathway" id="UPA00035">
    <property type="reaction ID" value="UER00042"/>
</dbReference>
<dbReference type="Gene3D" id="3.40.50.300">
    <property type="entry name" value="P-loop containing nucleotide triphosphate hydrolases"/>
    <property type="match status" value="2"/>
</dbReference>
<dbReference type="InterPro" id="IPR003439">
    <property type="entry name" value="ABC_transporter-like_ATP-bd"/>
</dbReference>
<dbReference type="InterPro" id="IPR003593">
    <property type="entry name" value="AAA+_ATPase"/>
</dbReference>
<evidence type="ECO:0000256" key="2">
    <source>
        <dbReference type="ARBA" id="ARBA00022605"/>
    </source>
</evidence>
<dbReference type="AlphaFoldDB" id="A0A7J0BRQ5"/>
<evidence type="ECO:0000313" key="12">
    <source>
        <dbReference type="Proteomes" id="UP000503820"/>
    </source>
</evidence>
<dbReference type="InterPro" id="IPR017871">
    <property type="entry name" value="ABC_transporter-like_CS"/>
</dbReference>
<comment type="caution">
    <text evidence="11">The sequence shown here is derived from an EMBL/GenBank/DDBJ whole genome shotgun (WGS) entry which is preliminary data.</text>
</comment>
<evidence type="ECO:0000256" key="9">
    <source>
        <dbReference type="SAM" id="MobiDB-lite"/>
    </source>
</evidence>
<evidence type="ECO:0000256" key="8">
    <source>
        <dbReference type="HAMAP-Rule" id="MF_00135"/>
    </source>
</evidence>
<keyword evidence="3" id="KW-0547">Nucleotide-binding</keyword>
<keyword evidence="7 8" id="KW-0413">Isomerase</keyword>
<feature type="compositionally biased region" description="Basic and acidic residues" evidence="9">
    <location>
        <begin position="304"/>
        <end position="315"/>
    </location>
</feature>
<dbReference type="InterPro" id="IPR027417">
    <property type="entry name" value="P-loop_NTPase"/>
</dbReference>
<protein>
    <recommendedName>
        <fullName evidence="8">N-(5'-phosphoribosyl)anthranilate isomerase</fullName>
        <shortName evidence="8">PRAI</shortName>
        <ecNumber evidence="8">5.3.1.24</ecNumber>
    </recommendedName>
</protein>
<dbReference type="Gene3D" id="3.20.20.70">
    <property type="entry name" value="Aldolase class I"/>
    <property type="match status" value="1"/>
</dbReference>
<feature type="region of interest" description="Disordered" evidence="9">
    <location>
        <begin position="270"/>
        <end position="319"/>
    </location>
</feature>
<keyword evidence="6 8" id="KW-0057">Aromatic amino acid biosynthesis</keyword>
<evidence type="ECO:0000256" key="1">
    <source>
        <dbReference type="ARBA" id="ARBA00004664"/>
    </source>
</evidence>
<dbReference type="PANTHER" id="PTHR43158:SF2">
    <property type="entry name" value="SKFA PEPTIDE EXPORT ATP-BINDING PROTEIN SKFE"/>
    <property type="match status" value="1"/>
</dbReference>
<comment type="catalytic activity">
    <reaction evidence="8">
        <text>N-(5-phospho-beta-D-ribosyl)anthranilate = 1-(2-carboxyphenylamino)-1-deoxy-D-ribulose 5-phosphate</text>
        <dbReference type="Rhea" id="RHEA:21540"/>
        <dbReference type="ChEBI" id="CHEBI:18277"/>
        <dbReference type="ChEBI" id="CHEBI:58613"/>
        <dbReference type="EC" id="5.3.1.24"/>
    </reaction>
</comment>
<evidence type="ECO:0000259" key="10">
    <source>
        <dbReference type="PROSITE" id="PS50893"/>
    </source>
</evidence>
<dbReference type="InterPro" id="IPR011060">
    <property type="entry name" value="RibuloseP-bd_barrel"/>
</dbReference>
<keyword evidence="4 8" id="KW-0822">Tryptophan biosynthesis</keyword>
<accession>A0A7J0BRQ5</accession>
<dbReference type="CDD" id="cd00405">
    <property type="entry name" value="PRAI"/>
    <property type="match status" value="1"/>
</dbReference>
<proteinExistence type="inferred from homology"/>
<keyword evidence="12" id="KW-1185">Reference proteome</keyword>
<dbReference type="Proteomes" id="UP000503820">
    <property type="component" value="Unassembled WGS sequence"/>
</dbReference>
<dbReference type="PROSITE" id="PS50893">
    <property type="entry name" value="ABC_TRANSPORTER_2"/>
    <property type="match status" value="2"/>
</dbReference>
<dbReference type="Pfam" id="PF00697">
    <property type="entry name" value="PRAI"/>
    <property type="match status" value="1"/>
</dbReference>
<gene>
    <name evidence="8" type="primary">trpF</name>
    <name evidence="11" type="ORF">DSM19430T_05460</name>
</gene>
<organism evidence="11 12">
    <name type="scientific">Desulfovibrio psychrotolerans</name>
    <dbReference type="NCBI Taxonomy" id="415242"/>
    <lineage>
        <taxon>Bacteria</taxon>
        <taxon>Pseudomonadati</taxon>
        <taxon>Thermodesulfobacteriota</taxon>
        <taxon>Desulfovibrionia</taxon>
        <taxon>Desulfovibrionales</taxon>
        <taxon>Desulfovibrionaceae</taxon>
        <taxon>Desulfovibrio</taxon>
    </lineage>
</organism>
<dbReference type="EMBL" id="BLVP01000001">
    <property type="protein sequence ID" value="GFM35862.1"/>
    <property type="molecule type" value="Genomic_DNA"/>
</dbReference>
<feature type="region of interest" description="Disordered" evidence="9">
    <location>
        <begin position="63"/>
        <end position="85"/>
    </location>
</feature>
<comment type="pathway">
    <text evidence="1 8">Amino-acid biosynthesis; L-tryptophan biosynthesis; L-tryptophan from chorismate: step 3/5.</text>
</comment>
<dbReference type="HAMAP" id="MF_00135">
    <property type="entry name" value="PRAI"/>
    <property type="match status" value="1"/>
</dbReference>
<dbReference type="SUPFAM" id="SSF52540">
    <property type="entry name" value="P-loop containing nucleoside triphosphate hydrolases"/>
    <property type="match status" value="2"/>
</dbReference>
<dbReference type="GO" id="GO:0004640">
    <property type="term" value="F:phosphoribosylanthranilate isomerase activity"/>
    <property type="evidence" value="ECO:0007669"/>
    <property type="project" value="UniProtKB-UniRule"/>
</dbReference>
<dbReference type="EC" id="5.3.1.24" evidence="8"/>
<feature type="domain" description="ABC transporter" evidence="10">
    <location>
        <begin position="8"/>
        <end position="278"/>
    </location>
</feature>
<keyword evidence="5" id="KW-0067">ATP-binding</keyword>
<name>A0A7J0BRQ5_9BACT</name>
<feature type="compositionally biased region" description="Polar residues" evidence="9">
    <location>
        <begin position="71"/>
        <end position="85"/>
    </location>
</feature>
<feature type="domain" description="ABC transporter" evidence="10">
    <location>
        <begin position="330"/>
        <end position="576"/>
    </location>
</feature>
<evidence type="ECO:0000256" key="3">
    <source>
        <dbReference type="ARBA" id="ARBA00022741"/>
    </source>
</evidence>
<evidence type="ECO:0000256" key="6">
    <source>
        <dbReference type="ARBA" id="ARBA00023141"/>
    </source>
</evidence>
<dbReference type="InterPro" id="IPR001240">
    <property type="entry name" value="PRAI_dom"/>
</dbReference>
<dbReference type="RefSeq" id="WP_174408527.1">
    <property type="nucleotide sequence ID" value="NZ_BLVP01000001.1"/>
</dbReference>
<evidence type="ECO:0000256" key="4">
    <source>
        <dbReference type="ARBA" id="ARBA00022822"/>
    </source>
</evidence>
<dbReference type="PANTHER" id="PTHR43158">
    <property type="entry name" value="SKFA PEPTIDE EXPORT ATP-BINDING PROTEIN SKFE"/>
    <property type="match status" value="1"/>
</dbReference>
<reference evidence="11 12" key="1">
    <citation type="submission" date="2020-05" db="EMBL/GenBank/DDBJ databases">
        <title>Draft genome sequence of Desulfovibrio psychrotolerans JS1T.</title>
        <authorList>
            <person name="Ueno A."/>
            <person name="Tamazawa S."/>
            <person name="Tamamura S."/>
            <person name="Murakami T."/>
            <person name="Kiyama T."/>
            <person name="Inomata H."/>
            <person name="Amano Y."/>
            <person name="Miyakawa K."/>
            <person name="Tamaki H."/>
            <person name="Naganuma T."/>
            <person name="Kaneko K."/>
        </authorList>
    </citation>
    <scope>NUCLEOTIDE SEQUENCE [LARGE SCALE GENOMIC DNA]</scope>
    <source>
        <strain evidence="11 12">JS1</strain>
    </source>
</reference>
<evidence type="ECO:0000313" key="11">
    <source>
        <dbReference type="EMBL" id="GFM35862.1"/>
    </source>
</evidence>